<evidence type="ECO:0000313" key="3">
    <source>
        <dbReference type="Proteomes" id="UP000441208"/>
    </source>
</evidence>
<dbReference type="PANTHER" id="PTHR33324">
    <property type="entry name" value="EXPRESSED PROTEIN"/>
    <property type="match status" value="1"/>
</dbReference>
<evidence type="ECO:0000313" key="2">
    <source>
        <dbReference type="EMBL" id="KAE9125328.1"/>
    </source>
</evidence>
<name>A0A6A3T164_9STRA</name>
<proteinExistence type="predicted"/>
<reference evidence="2 3" key="1">
    <citation type="submission" date="2018-08" db="EMBL/GenBank/DDBJ databases">
        <title>Genomic investigation of the strawberry pathogen Phytophthora fragariae indicates pathogenicity is determined by transcriptional variation in three key races.</title>
        <authorList>
            <person name="Adams T.M."/>
            <person name="Armitage A.D."/>
            <person name="Sobczyk M.K."/>
            <person name="Bates H.J."/>
            <person name="Dunwell J.M."/>
            <person name="Nellist C.F."/>
            <person name="Harrison R.J."/>
        </authorList>
    </citation>
    <scope>NUCLEOTIDE SEQUENCE [LARGE SCALE GENOMIC DNA]</scope>
    <source>
        <strain evidence="2 3">NOV-71</strain>
    </source>
</reference>
<dbReference type="EMBL" id="QXFZ01000237">
    <property type="protein sequence ID" value="KAE9125328.1"/>
    <property type="molecule type" value="Genomic_DNA"/>
</dbReference>
<feature type="compositionally biased region" description="Basic and acidic residues" evidence="1">
    <location>
        <begin position="343"/>
        <end position="356"/>
    </location>
</feature>
<evidence type="ECO:0000256" key="1">
    <source>
        <dbReference type="SAM" id="MobiDB-lite"/>
    </source>
</evidence>
<organism evidence="2 3">
    <name type="scientific">Phytophthora fragariae</name>
    <dbReference type="NCBI Taxonomy" id="53985"/>
    <lineage>
        <taxon>Eukaryota</taxon>
        <taxon>Sar</taxon>
        <taxon>Stramenopiles</taxon>
        <taxon>Oomycota</taxon>
        <taxon>Peronosporomycetes</taxon>
        <taxon>Peronosporales</taxon>
        <taxon>Peronosporaceae</taxon>
        <taxon>Phytophthora</taxon>
    </lineage>
</organism>
<protein>
    <submittedName>
        <fullName evidence="2">Uncharacterized protein</fullName>
    </submittedName>
</protein>
<dbReference type="Proteomes" id="UP000441208">
    <property type="component" value="Unassembled WGS sequence"/>
</dbReference>
<sequence length="362" mass="39491">MATCKLKTCRRVVKETAEASALVACSNSSCEQRIHRACLSHLLTSFDAEDSFARIVCSKRCYNAIVKSQRMAVSAQTTRKRVPWHNDGPNDNISSLSVLMNWLTSGNNYGRYRGGEGQTGETKQTLASEVVDAIAANGIATARTSKDVMTKILGLESSFRVASDWLANTGQGVENEESLREAVLQRCPTFFELYKIMDDSPSTHPLLLNTDPDFDYSDRGSETSSSEDEDVTAANEGCAVEAPSIAASRANADASSVAHESTGGVTMHAPAEVAPASLSTFSQTRKRSGGVLQSIVSGEKGKKSSSVTEMTHEKLISLKEMQQNDQKEIELKNLLIQQEEMVLHRKRADEKSEKPTHVLNRP</sequence>
<feature type="region of interest" description="Disordered" evidence="1">
    <location>
        <begin position="202"/>
        <end position="233"/>
    </location>
</feature>
<accession>A0A6A3T164</accession>
<gene>
    <name evidence="2" type="ORF">PF007_g6397</name>
</gene>
<dbReference type="PANTHER" id="PTHR33324:SF2">
    <property type="entry name" value="MYB_SANT-LIKE DNA-BINDING DOMAIN-CONTAINING PROTEIN"/>
    <property type="match status" value="1"/>
</dbReference>
<comment type="caution">
    <text evidence="2">The sequence shown here is derived from an EMBL/GenBank/DDBJ whole genome shotgun (WGS) entry which is preliminary data.</text>
</comment>
<feature type="region of interest" description="Disordered" evidence="1">
    <location>
        <begin position="343"/>
        <end position="362"/>
    </location>
</feature>
<dbReference type="AlphaFoldDB" id="A0A6A3T164"/>
<feature type="region of interest" description="Disordered" evidence="1">
    <location>
        <begin position="278"/>
        <end position="297"/>
    </location>
</feature>